<protein>
    <recommendedName>
        <fullName evidence="10">Glycerol-3-phosphate acyltransferase</fullName>
    </recommendedName>
    <alternativeName>
        <fullName evidence="10">Acyl-PO4 G3P acyltransferase</fullName>
    </alternativeName>
    <alternativeName>
        <fullName evidence="10">Acyl-phosphate--glycerol-3-phosphate acyltransferase</fullName>
    </alternativeName>
    <alternativeName>
        <fullName evidence="10">G3P acyltransferase</fullName>
        <shortName evidence="10">GPAT</shortName>
        <ecNumber evidence="10">2.3.1.275</ecNumber>
    </alternativeName>
    <alternativeName>
        <fullName evidence="10">Lysophosphatidic acid synthase</fullName>
        <shortName evidence="10">LPA synthase</shortName>
    </alternativeName>
</protein>
<evidence type="ECO:0000313" key="11">
    <source>
        <dbReference type="EMBL" id="MFC5601841.1"/>
    </source>
</evidence>
<feature type="transmembrane region" description="Helical" evidence="10">
    <location>
        <begin position="79"/>
        <end position="97"/>
    </location>
</feature>
<dbReference type="SMART" id="SM01207">
    <property type="entry name" value="G3P_acyltransf"/>
    <property type="match status" value="1"/>
</dbReference>
<dbReference type="InterPro" id="IPR036249">
    <property type="entry name" value="Thioredoxin-like_sf"/>
</dbReference>
<keyword evidence="4 10" id="KW-0812">Transmembrane</keyword>
<gene>
    <name evidence="11" type="primary">ytxJ</name>
    <name evidence="10" type="synonym">plsY</name>
    <name evidence="11" type="ORF">ACFPTP_00985</name>
</gene>
<reference evidence="12" key="1">
    <citation type="journal article" date="2019" name="Int. J. Syst. Evol. Microbiol.">
        <title>The Global Catalogue of Microorganisms (GCM) 10K type strain sequencing project: providing services to taxonomists for standard genome sequencing and annotation.</title>
        <authorList>
            <consortium name="The Broad Institute Genomics Platform"/>
            <consortium name="The Broad Institute Genome Sequencing Center for Infectious Disease"/>
            <person name="Wu L."/>
            <person name="Ma J."/>
        </authorList>
    </citation>
    <scope>NUCLEOTIDE SEQUENCE [LARGE SCALE GENOMIC DNA]</scope>
    <source>
        <strain evidence="12">KACC 11299</strain>
    </source>
</reference>
<dbReference type="InterPro" id="IPR003811">
    <property type="entry name" value="G3P_acylTferase_PlsY"/>
</dbReference>
<dbReference type="InterPro" id="IPR022551">
    <property type="entry name" value="BrxC"/>
</dbReference>
<feature type="transmembrane region" description="Helical" evidence="10">
    <location>
        <begin position="6"/>
        <end position="27"/>
    </location>
</feature>
<dbReference type="EMBL" id="JBHSNP010000002">
    <property type="protein sequence ID" value="MFC5601841.1"/>
    <property type="molecule type" value="Genomic_DNA"/>
</dbReference>
<dbReference type="RefSeq" id="WP_381441503.1">
    <property type="nucleotide sequence ID" value="NZ_JBHSNP010000002.1"/>
</dbReference>
<evidence type="ECO:0000256" key="7">
    <source>
        <dbReference type="ARBA" id="ARBA00023136"/>
    </source>
</evidence>
<comment type="pathway">
    <text evidence="10">Lipid metabolism; phospholipid metabolism.</text>
</comment>
<comment type="subunit">
    <text evidence="10">Probably interacts with PlsX.</text>
</comment>
<dbReference type="PANTHER" id="PTHR30309">
    <property type="entry name" value="INNER MEMBRANE PROTEIN YGIH"/>
    <property type="match status" value="1"/>
</dbReference>
<evidence type="ECO:0000256" key="1">
    <source>
        <dbReference type="ARBA" id="ARBA00022475"/>
    </source>
</evidence>
<dbReference type="Pfam" id="PF11009">
    <property type="entry name" value="BrxC"/>
    <property type="match status" value="1"/>
</dbReference>
<organism evidence="11 12">
    <name type="scientific">Sporosarcina koreensis</name>
    <dbReference type="NCBI Taxonomy" id="334735"/>
    <lineage>
        <taxon>Bacteria</taxon>
        <taxon>Bacillati</taxon>
        <taxon>Bacillota</taxon>
        <taxon>Bacilli</taxon>
        <taxon>Bacillales</taxon>
        <taxon>Caryophanaceae</taxon>
        <taxon>Sporosarcina</taxon>
    </lineage>
</organism>
<comment type="subcellular location">
    <subcellularLocation>
        <location evidence="10">Cell membrane</location>
        <topology evidence="10">Multi-pass membrane protein</topology>
    </subcellularLocation>
</comment>
<evidence type="ECO:0000256" key="2">
    <source>
        <dbReference type="ARBA" id="ARBA00022516"/>
    </source>
</evidence>
<evidence type="ECO:0000256" key="10">
    <source>
        <dbReference type="HAMAP-Rule" id="MF_01043"/>
    </source>
</evidence>
<evidence type="ECO:0000313" key="12">
    <source>
        <dbReference type="Proteomes" id="UP001596071"/>
    </source>
</evidence>
<keyword evidence="12" id="KW-1185">Reference proteome</keyword>
<dbReference type="Pfam" id="PF02660">
    <property type="entry name" value="G3P_acyltransf"/>
    <property type="match status" value="1"/>
</dbReference>
<evidence type="ECO:0000256" key="4">
    <source>
        <dbReference type="ARBA" id="ARBA00022692"/>
    </source>
</evidence>
<dbReference type="NCBIfam" id="TIGR04019">
    <property type="entry name" value="B_thiol_YtxJ"/>
    <property type="match status" value="1"/>
</dbReference>
<dbReference type="PANTHER" id="PTHR30309:SF0">
    <property type="entry name" value="GLYCEROL-3-PHOSPHATE ACYLTRANSFERASE-RELATED"/>
    <property type="match status" value="1"/>
</dbReference>
<comment type="similarity">
    <text evidence="10">Belongs to the PlsY family.</text>
</comment>
<dbReference type="Proteomes" id="UP001596071">
    <property type="component" value="Unassembled WGS sequence"/>
</dbReference>
<accession>A0ABW0TS65</accession>
<keyword evidence="7 10" id="KW-0472">Membrane</keyword>
<feature type="transmembrane region" description="Helical" evidence="10">
    <location>
        <begin position="47"/>
        <end position="73"/>
    </location>
</feature>
<evidence type="ECO:0000256" key="8">
    <source>
        <dbReference type="ARBA" id="ARBA00023209"/>
    </source>
</evidence>
<comment type="function">
    <text evidence="10">Catalyzes the transfer of an acyl group from acyl-phosphate (acyl-PO(4)) to glycerol-3-phosphate (G3P) to form lysophosphatidic acid (LPA). This enzyme utilizes acyl-phosphate as fatty acyl donor, but not acyl-CoA or acyl-ACP.</text>
</comment>
<dbReference type="EC" id="2.3.1.275" evidence="10"/>
<dbReference type="Gene3D" id="3.40.30.10">
    <property type="entry name" value="Glutaredoxin"/>
    <property type="match status" value="1"/>
</dbReference>
<comment type="catalytic activity">
    <reaction evidence="10">
        <text>an acyl phosphate + sn-glycerol 3-phosphate = a 1-acyl-sn-glycero-3-phosphate + phosphate</text>
        <dbReference type="Rhea" id="RHEA:34075"/>
        <dbReference type="ChEBI" id="CHEBI:43474"/>
        <dbReference type="ChEBI" id="CHEBI:57597"/>
        <dbReference type="ChEBI" id="CHEBI:57970"/>
        <dbReference type="ChEBI" id="CHEBI:59918"/>
        <dbReference type="EC" id="2.3.1.275"/>
    </reaction>
</comment>
<keyword evidence="9 10" id="KW-1208">Phospholipid metabolism</keyword>
<evidence type="ECO:0000256" key="3">
    <source>
        <dbReference type="ARBA" id="ARBA00022679"/>
    </source>
</evidence>
<keyword evidence="3 10" id="KW-0808">Transferase</keyword>
<dbReference type="SUPFAM" id="SSF52833">
    <property type="entry name" value="Thioredoxin-like"/>
    <property type="match status" value="1"/>
</dbReference>
<keyword evidence="6 10" id="KW-0443">Lipid metabolism</keyword>
<keyword evidence="8 10" id="KW-0594">Phospholipid biosynthesis</keyword>
<proteinExistence type="inferred from homology"/>
<keyword evidence="2 10" id="KW-0444">Lipid biosynthesis</keyword>
<name>A0ABW0TS65_9BACL</name>
<sequence>MEIALLFIIAYLAGNLLTATVVGKMVFHQDIRNSGSGNPGARNAGRVLGKTAFVMTFLGDALKGAIVVMLAKWMGMDEWIQLVCIFAVMAGHIFPVVHKFRGGQGVSTFIGGMLAFNPLVVACFVVAFLVFYPFLKNFTAAGLSAMALSPLFLFGMTKEWPQTVAAIMVVAFLLFAHRKDLLTIAKGYRKKDHRERRVHRMKEIRSMEDWERVRDQSQNEPVFLMKHSATCPVSAAGYQVFEKYETDIPKYYLIVQRSRPLSNEVESELGIQHESPQLFLMKDGEAVWHASHYGISEFHIKSAVKANG</sequence>
<keyword evidence="5 10" id="KW-1133">Transmembrane helix</keyword>
<evidence type="ECO:0000256" key="9">
    <source>
        <dbReference type="ARBA" id="ARBA00023264"/>
    </source>
</evidence>
<dbReference type="HAMAP" id="MF_01043">
    <property type="entry name" value="PlsY"/>
    <property type="match status" value="1"/>
</dbReference>
<evidence type="ECO:0000256" key="6">
    <source>
        <dbReference type="ARBA" id="ARBA00023098"/>
    </source>
</evidence>
<comment type="caution">
    <text evidence="11">The sequence shown here is derived from an EMBL/GenBank/DDBJ whole genome shotgun (WGS) entry which is preliminary data.</text>
</comment>
<feature type="transmembrane region" description="Helical" evidence="10">
    <location>
        <begin position="109"/>
        <end position="135"/>
    </location>
</feature>
<keyword evidence="1 10" id="KW-1003">Cell membrane</keyword>
<evidence type="ECO:0000256" key="5">
    <source>
        <dbReference type="ARBA" id="ARBA00022989"/>
    </source>
</evidence>
<feature type="transmembrane region" description="Helical" evidence="10">
    <location>
        <begin position="160"/>
        <end position="176"/>
    </location>
</feature>